<name>A0ABT4RG05_9ACTN</name>
<comment type="caution">
    <text evidence="3">The sequence shown here is derived from an EMBL/GenBank/DDBJ whole genome shotgun (WGS) entry which is preliminary data.</text>
</comment>
<dbReference type="InterPro" id="IPR025736">
    <property type="entry name" value="PucR_C-HTH_dom"/>
</dbReference>
<dbReference type="Pfam" id="PF13556">
    <property type="entry name" value="HTH_30"/>
    <property type="match status" value="1"/>
</dbReference>
<evidence type="ECO:0000259" key="2">
    <source>
        <dbReference type="Pfam" id="PF14361"/>
    </source>
</evidence>
<keyword evidence="4" id="KW-1185">Reference proteome</keyword>
<dbReference type="InterPro" id="IPR042070">
    <property type="entry name" value="PucR_C-HTH_sf"/>
</dbReference>
<dbReference type="InterPro" id="IPR025751">
    <property type="entry name" value="RsbRD_N_dom"/>
</dbReference>
<evidence type="ECO:0000313" key="4">
    <source>
        <dbReference type="Proteomes" id="UP001147700"/>
    </source>
</evidence>
<dbReference type="InterPro" id="IPR051448">
    <property type="entry name" value="CdaR-like_regulators"/>
</dbReference>
<dbReference type="Gene3D" id="1.10.10.2840">
    <property type="entry name" value="PucR C-terminal helix-turn-helix domain"/>
    <property type="match status" value="1"/>
</dbReference>
<feature type="domain" description="RsbT co-antagonist protein RsbRD N-terminal" evidence="2">
    <location>
        <begin position="28"/>
        <end position="162"/>
    </location>
</feature>
<dbReference type="Pfam" id="PF14361">
    <property type="entry name" value="RsbRD_N"/>
    <property type="match status" value="1"/>
</dbReference>
<sequence length="389" mass="43353">MEQSREQAWDELVRVLRESGITDGKGPIAERMAERVFTLPSYRNVDPELVRQGWLRNMSVSMVGMLEHRVPDEDDDDTPLRVTGESRARSGVNVAEMLQTAVQNQLIFMEIAAELAPESPWRDSLLLELFQLYQAWSAWGSAALAAGHRDAELEMQRRQQERQDNYVKHILLSGAAQSEIGDGAEAYGLDPDANYHAFRARLTVATDVRAVERYLHVAPSAGRRAGLMAIIDGDLCGFATKLPDAPAPMPIGISHAVHMEELASVFRLATRALETAHAIGREGIVGIDDLGLHAAVVADRDLAELMVARYLKPFEELGASGTAVLETVERYMDNNSALERTAKELYVHTNTVRYRLARFETVTGRSLRDTQTLVEVWWALACQRRPHAL</sequence>
<organism evidence="3 4">
    <name type="scientific">Solirubrobacter deserti</name>
    <dbReference type="NCBI Taxonomy" id="2282478"/>
    <lineage>
        <taxon>Bacteria</taxon>
        <taxon>Bacillati</taxon>
        <taxon>Actinomycetota</taxon>
        <taxon>Thermoleophilia</taxon>
        <taxon>Solirubrobacterales</taxon>
        <taxon>Solirubrobacteraceae</taxon>
        <taxon>Solirubrobacter</taxon>
    </lineage>
</organism>
<dbReference type="PANTHER" id="PTHR33744">
    <property type="entry name" value="CARBOHYDRATE DIACID REGULATOR"/>
    <property type="match status" value="1"/>
</dbReference>
<accession>A0ABT4RG05</accession>
<dbReference type="RefSeq" id="WP_202955790.1">
    <property type="nucleotide sequence ID" value="NZ_JAPCID010000009.1"/>
</dbReference>
<protein>
    <submittedName>
        <fullName evidence="3">Helix-turn-helix domain-containing protein</fullName>
    </submittedName>
</protein>
<evidence type="ECO:0000259" key="1">
    <source>
        <dbReference type="Pfam" id="PF13556"/>
    </source>
</evidence>
<dbReference type="EMBL" id="JAPCID010000009">
    <property type="protein sequence ID" value="MDA0137463.1"/>
    <property type="molecule type" value="Genomic_DNA"/>
</dbReference>
<evidence type="ECO:0000313" key="3">
    <source>
        <dbReference type="EMBL" id="MDA0137463.1"/>
    </source>
</evidence>
<feature type="domain" description="PucR C-terminal helix-turn-helix" evidence="1">
    <location>
        <begin position="325"/>
        <end position="381"/>
    </location>
</feature>
<gene>
    <name evidence="3" type="ORF">OJ962_08155</name>
</gene>
<reference evidence="3" key="1">
    <citation type="submission" date="2022-10" db="EMBL/GenBank/DDBJ databases">
        <title>The WGS of Solirubrobacter sp. CPCC 204708.</title>
        <authorList>
            <person name="Jiang Z."/>
        </authorList>
    </citation>
    <scope>NUCLEOTIDE SEQUENCE</scope>
    <source>
        <strain evidence="3">CPCC 204708</strain>
    </source>
</reference>
<dbReference type="Proteomes" id="UP001147700">
    <property type="component" value="Unassembled WGS sequence"/>
</dbReference>
<proteinExistence type="predicted"/>